<feature type="domain" description="Fibronectin type-III" evidence="6">
    <location>
        <begin position="84"/>
        <end position="181"/>
    </location>
</feature>
<organism evidence="7 8">
    <name type="scientific">Sorghum bicolor</name>
    <name type="common">Sorghum</name>
    <name type="synonym">Sorghum vulgare</name>
    <dbReference type="NCBI Taxonomy" id="4558"/>
    <lineage>
        <taxon>Eukaryota</taxon>
        <taxon>Viridiplantae</taxon>
        <taxon>Streptophyta</taxon>
        <taxon>Embryophyta</taxon>
        <taxon>Tracheophyta</taxon>
        <taxon>Spermatophyta</taxon>
        <taxon>Magnoliopsida</taxon>
        <taxon>Liliopsida</taxon>
        <taxon>Poales</taxon>
        <taxon>Poaceae</taxon>
        <taxon>PACMAD clade</taxon>
        <taxon>Panicoideae</taxon>
        <taxon>Andropogonodae</taxon>
        <taxon>Andropogoneae</taxon>
        <taxon>Sorghinae</taxon>
        <taxon>Sorghum</taxon>
    </lineage>
</organism>
<dbReference type="Gene3D" id="2.60.40.380">
    <property type="entry name" value="Purple acid phosphatase-like, N-terminal"/>
    <property type="match status" value="1"/>
</dbReference>
<name>A0A921QFJ2_SORBI</name>
<dbReference type="InterPro" id="IPR004843">
    <property type="entry name" value="Calcineurin-like_PHP"/>
</dbReference>
<dbReference type="PANTHER" id="PTHR22953">
    <property type="entry name" value="ACID PHOSPHATASE RELATED"/>
    <property type="match status" value="1"/>
</dbReference>
<proteinExistence type="inferred from homology"/>
<dbReference type="AlphaFoldDB" id="A0A921QFJ2"/>
<evidence type="ECO:0000256" key="4">
    <source>
        <dbReference type="ARBA" id="ARBA00023180"/>
    </source>
</evidence>
<sequence length="491" mass="53305">MLARFIRQRRDEQQAVPMAAAAMASRGSTAALSSLVLLVLVLVLVLASSALPASLAVTSPYVRPPARATLPLLLQDDDDADGQTPQQVHISMVGPDKVRVSWITDDDAPATVDYGTSSGEYPFSATGNTTTYSYVLYHSGNIHDAVVGPLQPSTTYYYRCSGAATTTPSSSRELSFRTPPSTLPFRFVVVGDLGQTGWTASTLKHVAAADYDMLLLPGDLSYADLVQSRWDSFGRLVAPLASARPWMVTQGNHEVEKLPLLEPKPFKAYNARWRMPYDVSVSPGAGAGAVPSGDNLYYSFDVAGGAVHVVMLGSYTDYGAGSAQLRWLRADLAALDRRRGGRRPAFVLALVHAPWYNSNEAHQGEGDAMRDAMEVLLYGARVDAVFAGHVHAYERFKRVYAGKEDPCAPVYVTIGDGGNREGLADKYIDPQPAISVFREASFGHGRLEVVNATHALWTWHRNDDDEPVVADQVWINSLAANPACNRSKKKM</sequence>
<dbReference type="EMBL" id="CM027687">
    <property type="protein sequence ID" value="KAG0520055.1"/>
    <property type="molecule type" value="Genomic_DNA"/>
</dbReference>
<dbReference type="GO" id="GO:0046872">
    <property type="term" value="F:metal ion binding"/>
    <property type="evidence" value="ECO:0007669"/>
    <property type="project" value="InterPro"/>
</dbReference>
<protein>
    <recommendedName>
        <fullName evidence="5">Purple acid phosphatase</fullName>
        <ecNumber evidence="5">3.1.3.2</ecNumber>
    </recommendedName>
</protein>
<dbReference type="InterPro" id="IPR025733">
    <property type="entry name" value="PAPs_C"/>
</dbReference>
<dbReference type="PANTHER" id="PTHR22953:SF153">
    <property type="entry name" value="PURPLE ACID PHOSPHATASE"/>
    <property type="match status" value="1"/>
</dbReference>
<dbReference type="SUPFAM" id="SSF56300">
    <property type="entry name" value="Metallo-dependent phosphatases"/>
    <property type="match status" value="1"/>
</dbReference>
<dbReference type="EC" id="3.1.3.2" evidence="5"/>
<reference evidence="7" key="2">
    <citation type="submission" date="2020-10" db="EMBL/GenBank/DDBJ databases">
        <authorList>
            <person name="Cooper E.A."/>
            <person name="Brenton Z.W."/>
            <person name="Flinn B.S."/>
            <person name="Jenkins J."/>
            <person name="Shu S."/>
            <person name="Flowers D."/>
            <person name="Luo F."/>
            <person name="Wang Y."/>
            <person name="Xia P."/>
            <person name="Barry K."/>
            <person name="Daum C."/>
            <person name="Lipzen A."/>
            <person name="Yoshinaga Y."/>
            <person name="Schmutz J."/>
            <person name="Saski C."/>
            <person name="Vermerris W."/>
            <person name="Kresovich S."/>
        </authorList>
    </citation>
    <scope>NUCLEOTIDE SEQUENCE</scope>
</reference>
<evidence type="ECO:0000256" key="5">
    <source>
        <dbReference type="RuleBase" id="RU361203"/>
    </source>
</evidence>
<dbReference type="Proteomes" id="UP000807115">
    <property type="component" value="Chromosome 8"/>
</dbReference>
<dbReference type="InterPro" id="IPR008963">
    <property type="entry name" value="Purple_acid_Pase-like_N"/>
</dbReference>
<evidence type="ECO:0000256" key="3">
    <source>
        <dbReference type="ARBA" id="ARBA00022801"/>
    </source>
</evidence>
<dbReference type="Pfam" id="PF16656">
    <property type="entry name" value="Pur_ac_phosph_N"/>
    <property type="match status" value="1"/>
</dbReference>
<evidence type="ECO:0000313" key="8">
    <source>
        <dbReference type="Proteomes" id="UP000807115"/>
    </source>
</evidence>
<dbReference type="GO" id="GO:0003993">
    <property type="term" value="F:acid phosphatase activity"/>
    <property type="evidence" value="ECO:0007669"/>
    <property type="project" value="UniProtKB-EC"/>
</dbReference>
<comment type="catalytic activity">
    <reaction evidence="5">
        <text>a phosphate monoester + H2O = an alcohol + phosphate</text>
        <dbReference type="Rhea" id="RHEA:15017"/>
        <dbReference type="ChEBI" id="CHEBI:15377"/>
        <dbReference type="ChEBI" id="CHEBI:30879"/>
        <dbReference type="ChEBI" id="CHEBI:43474"/>
        <dbReference type="ChEBI" id="CHEBI:67140"/>
        <dbReference type="EC" id="3.1.3.2"/>
    </reaction>
</comment>
<dbReference type="InterPro" id="IPR029052">
    <property type="entry name" value="Metallo-depent_PP-like"/>
</dbReference>
<keyword evidence="4" id="KW-0325">Glycoprotein</keyword>
<dbReference type="InterPro" id="IPR041792">
    <property type="entry name" value="MPP_PAP"/>
</dbReference>
<dbReference type="Gene3D" id="3.60.21.10">
    <property type="match status" value="1"/>
</dbReference>
<dbReference type="PROSITE" id="PS50853">
    <property type="entry name" value="FN3"/>
    <property type="match status" value="1"/>
</dbReference>
<dbReference type="InterPro" id="IPR015914">
    <property type="entry name" value="PAPs_N"/>
</dbReference>
<keyword evidence="3 5" id="KW-0378">Hydrolase</keyword>
<comment type="similarity">
    <text evidence="1 5">Belongs to the metallophosphoesterase superfamily. Purple acid phosphatase family.</text>
</comment>
<gene>
    <name evidence="7" type="ORF">BDA96_08G040200</name>
</gene>
<evidence type="ECO:0000259" key="6">
    <source>
        <dbReference type="PROSITE" id="PS50853"/>
    </source>
</evidence>
<reference evidence="7" key="1">
    <citation type="journal article" date="2019" name="BMC Genomics">
        <title>A new reference genome for Sorghum bicolor reveals high levels of sequence similarity between sweet and grain genotypes: implications for the genetics of sugar metabolism.</title>
        <authorList>
            <person name="Cooper E.A."/>
            <person name="Brenton Z.W."/>
            <person name="Flinn B.S."/>
            <person name="Jenkins J."/>
            <person name="Shu S."/>
            <person name="Flowers D."/>
            <person name="Luo F."/>
            <person name="Wang Y."/>
            <person name="Xia P."/>
            <person name="Barry K."/>
            <person name="Daum C."/>
            <person name="Lipzen A."/>
            <person name="Yoshinaga Y."/>
            <person name="Schmutz J."/>
            <person name="Saski C."/>
            <person name="Vermerris W."/>
            <person name="Kresovich S."/>
        </authorList>
    </citation>
    <scope>NUCLEOTIDE SEQUENCE</scope>
</reference>
<evidence type="ECO:0000256" key="1">
    <source>
        <dbReference type="ARBA" id="ARBA00008723"/>
    </source>
</evidence>
<dbReference type="Pfam" id="PF14008">
    <property type="entry name" value="Metallophos_C"/>
    <property type="match status" value="1"/>
</dbReference>
<evidence type="ECO:0000313" key="7">
    <source>
        <dbReference type="EMBL" id="KAG0520055.1"/>
    </source>
</evidence>
<accession>A0A921QFJ2</accession>
<evidence type="ECO:0000256" key="2">
    <source>
        <dbReference type="ARBA" id="ARBA00022729"/>
    </source>
</evidence>
<dbReference type="CDD" id="cd00839">
    <property type="entry name" value="MPP_PAPs"/>
    <property type="match status" value="1"/>
</dbReference>
<dbReference type="SUPFAM" id="SSF49363">
    <property type="entry name" value="Purple acid phosphatase, N-terminal domain"/>
    <property type="match status" value="1"/>
</dbReference>
<dbReference type="InterPro" id="IPR003961">
    <property type="entry name" value="FN3_dom"/>
</dbReference>
<keyword evidence="2" id="KW-0732">Signal</keyword>
<comment type="caution">
    <text evidence="7">The sequence shown here is derived from an EMBL/GenBank/DDBJ whole genome shotgun (WGS) entry which is preliminary data.</text>
</comment>
<dbReference type="Pfam" id="PF00149">
    <property type="entry name" value="Metallophos"/>
    <property type="match status" value="1"/>
</dbReference>
<dbReference type="InterPro" id="IPR039331">
    <property type="entry name" value="PAPs-like"/>
</dbReference>